<dbReference type="InterPro" id="IPR015679">
    <property type="entry name" value="PLipase_D_fam"/>
</dbReference>
<dbReference type="AlphaFoldDB" id="A0A9X2J1V2"/>
<proteinExistence type="predicted"/>
<dbReference type="InterPro" id="IPR001736">
    <property type="entry name" value="PLipase_D/transphosphatidylase"/>
</dbReference>
<protein>
    <recommendedName>
        <fullName evidence="4">Phospholipase D</fullName>
    </recommendedName>
    <alternativeName>
        <fullName evidence="9">Choline phosphatase</fullName>
    </alternativeName>
</protein>
<dbReference type="GO" id="GO:0005576">
    <property type="term" value="C:extracellular region"/>
    <property type="evidence" value="ECO:0007669"/>
    <property type="project" value="UniProtKB-SubCell"/>
</dbReference>
<evidence type="ECO:0000256" key="5">
    <source>
        <dbReference type="ARBA" id="ARBA00022525"/>
    </source>
</evidence>
<keyword evidence="5" id="KW-0964">Secreted</keyword>
<reference evidence="11" key="1">
    <citation type="submission" date="2022-06" db="EMBL/GenBank/DDBJ databases">
        <title>Sphingomicrobium sedimins sp. nov., a marine bacterium isolated from tidal flat.</title>
        <authorList>
            <person name="Kim C.-H."/>
            <person name="Yoo Y."/>
            <person name="Kim J.-J."/>
        </authorList>
    </citation>
    <scope>NUCLEOTIDE SEQUENCE</scope>
    <source>
        <strain evidence="11">GRR-S6-50</strain>
    </source>
</reference>
<evidence type="ECO:0000256" key="7">
    <source>
        <dbReference type="ARBA" id="ARBA00022801"/>
    </source>
</evidence>
<dbReference type="CDD" id="cd09140">
    <property type="entry name" value="PLDc_vPLD1_2_like_bac_1"/>
    <property type="match status" value="1"/>
</dbReference>
<dbReference type="PANTHER" id="PTHR18896:SF76">
    <property type="entry name" value="PHOSPHOLIPASE"/>
    <property type="match status" value="1"/>
</dbReference>
<accession>A0A9X2J1V2</accession>
<dbReference type="PROSITE" id="PS50035">
    <property type="entry name" value="PLD"/>
    <property type="match status" value="2"/>
</dbReference>
<dbReference type="SMART" id="SM00155">
    <property type="entry name" value="PLDc"/>
    <property type="match status" value="2"/>
</dbReference>
<dbReference type="SUPFAM" id="SSF56024">
    <property type="entry name" value="Phospholipase D/nuclease"/>
    <property type="match status" value="2"/>
</dbReference>
<keyword evidence="6" id="KW-0677">Repeat</keyword>
<evidence type="ECO:0000256" key="8">
    <source>
        <dbReference type="ARBA" id="ARBA00023098"/>
    </source>
</evidence>
<dbReference type="CDD" id="cd09143">
    <property type="entry name" value="PLDc_vPLD1_2_like_bac_2"/>
    <property type="match status" value="1"/>
</dbReference>
<comment type="function">
    <text evidence="2">Could be a virulence factor.</text>
</comment>
<comment type="caution">
    <text evidence="11">The sequence shown here is derived from an EMBL/GenBank/DDBJ whole genome shotgun (WGS) entry which is preliminary data.</text>
</comment>
<keyword evidence="12" id="KW-1185">Reference proteome</keyword>
<feature type="domain" description="PLD phosphodiesterase" evidence="10">
    <location>
        <begin position="344"/>
        <end position="371"/>
    </location>
</feature>
<organism evidence="11 12">
    <name type="scientific">Sphingomicrobium sediminis</name>
    <dbReference type="NCBI Taxonomy" id="2950949"/>
    <lineage>
        <taxon>Bacteria</taxon>
        <taxon>Pseudomonadati</taxon>
        <taxon>Pseudomonadota</taxon>
        <taxon>Alphaproteobacteria</taxon>
        <taxon>Sphingomonadales</taxon>
        <taxon>Sphingomonadaceae</taxon>
        <taxon>Sphingomicrobium</taxon>
    </lineage>
</organism>
<keyword evidence="8" id="KW-0443">Lipid metabolism</keyword>
<dbReference type="GO" id="GO:0004630">
    <property type="term" value="F:phospholipase D activity"/>
    <property type="evidence" value="ECO:0007669"/>
    <property type="project" value="UniProtKB-EC"/>
</dbReference>
<evidence type="ECO:0000256" key="6">
    <source>
        <dbReference type="ARBA" id="ARBA00022737"/>
    </source>
</evidence>
<evidence type="ECO:0000256" key="1">
    <source>
        <dbReference type="ARBA" id="ARBA00000798"/>
    </source>
</evidence>
<comment type="subcellular location">
    <subcellularLocation>
        <location evidence="3">Secreted</location>
    </subcellularLocation>
</comment>
<evidence type="ECO:0000256" key="2">
    <source>
        <dbReference type="ARBA" id="ARBA00003145"/>
    </source>
</evidence>
<feature type="domain" description="PLD phosphodiesterase" evidence="10">
    <location>
        <begin position="134"/>
        <end position="157"/>
    </location>
</feature>
<dbReference type="GO" id="GO:0009395">
    <property type="term" value="P:phospholipid catabolic process"/>
    <property type="evidence" value="ECO:0007669"/>
    <property type="project" value="TreeGrafter"/>
</dbReference>
<keyword evidence="7" id="KW-0378">Hydrolase</keyword>
<dbReference type="Gene3D" id="3.30.870.10">
    <property type="entry name" value="Endonuclease Chain A"/>
    <property type="match status" value="2"/>
</dbReference>
<evidence type="ECO:0000256" key="4">
    <source>
        <dbReference type="ARBA" id="ARBA00018392"/>
    </source>
</evidence>
<dbReference type="InterPro" id="IPR025202">
    <property type="entry name" value="PLD-like_dom"/>
</dbReference>
<sequence length="498" mass="57430">MSEEITPIVAVGRNCWRIERASHASVIVDAADYYRVIAEAMERAQERIFIVGWDFDTRISLAPDREGSYHASLGHFFLELARKKPGRKIDILKWNFGALKQFLSLRATYWLIRWWIARPINLKFDSSHPKGCSHHQKIVVIDESLAACGGIDIAMRRWDTREHKPDDPCRKTPNGHPYEPWHDTTMLMKGDVAEALGELGRERWKVATSRDLDPVKQIDDDWPENLDPMFEDADIAIARTRAAWNDVEEVRENEALVIDMIEKCERFAYIENQYFTSPRIAAAICTRLSEPNPPEIVMVMPRTADGWLESVAMDGTRQRLMQTIQKNPGGENFRIYVPVNEAGTDIYVHAKLAVIDDRFLRVGSANLNNRSMGLDSECDVIVDCGLPQNRNRGFEEVIRDQRRDLMAEHLDCDIAEIERLENEGKGLIDTIEKLRGEGKTLTLLELKDLSDAENFISDHELLDPESTEEMLEPFARKSLRQRWRERRARLKKRFSRSS</sequence>
<dbReference type="RefSeq" id="WP_252113885.1">
    <property type="nucleotide sequence ID" value="NZ_JAMSHT010000001.1"/>
</dbReference>
<dbReference type="PANTHER" id="PTHR18896">
    <property type="entry name" value="PHOSPHOLIPASE D"/>
    <property type="match status" value="1"/>
</dbReference>
<gene>
    <name evidence="11" type="ORF">NDO55_07415</name>
</gene>
<comment type="catalytic activity">
    <reaction evidence="1">
        <text>a 1,2-diacyl-sn-glycero-3-phosphocholine + H2O = a 1,2-diacyl-sn-glycero-3-phosphate + choline + H(+)</text>
        <dbReference type="Rhea" id="RHEA:14445"/>
        <dbReference type="ChEBI" id="CHEBI:15354"/>
        <dbReference type="ChEBI" id="CHEBI:15377"/>
        <dbReference type="ChEBI" id="CHEBI:15378"/>
        <dbReference type="ChEBI" id="CHEBI:57643"/>
        <dbReference type="ChEBI" id="CHEBI:58608"/>
        <dbReference type="EC" id="3.1.4.4"/>
    </reaction>
</comment>
<name>A0A9X2J1V2_9SPHN</name>
<dbReference type="EMBL" id="JAMSHT010000001">
    <property type="protein sequence ID" value="MCM8557648.1"/>
    <property type="molecule type" value="Genomic_DNA"/>
</dbReference>
<dbReference type="Proteomes" id="UP001155128">
    <property type="component" value="Unassembled WGS sequence"/>
</dbReference>
<evidence type="ECO:0000313" key="11">
    <source>
        <dbReference type="EMBL" id="MCM8557648.1"/>
    </source>
</evidence>
<evidence type="ECO:0000256" key="3">
    <source>
        <dbReference type="ARBA" id="ARBA00004613"/>
    </source>
</evidence>
<dbReference type="Pfam" id="PF13091">
    <property type="entry name" value="PLDc_2"/>
    <property type="match status" value="1"/>
</dbReference>
<evidence type="ECO:0000259" key="10">
    <source>
        <dbReference type="PROSITE" id="PS50035"/>
    </source>
</evidence>
<evidence type="ECO:0000256" key="9">
    <source>
        <dbReference type="ARBA" id="ARBA00029594"/>
    </source>
</evidence>
<evidence type="ECO:0000313" key="12">
    <source>
        <dbReference type="Proteomes" id="UP001155128"/>
    </source>
</evidence>